<gene>
    <name evidence="2" type="ORF">QBC37DRAFT_295576</name>
</gene>
<comment type="caution">
    <text evidence="2">The sequence shown here is derived from an EMBL/GenBank/DDBJ whole genome shotgun (WGS) entry which is preliminary data.</text>
</comment>
<feature type="transmembrane region" description="Helical" evidence="1">
    <location>
        <begin position="55"/>
        <end position="78"/>
    </location>
</feature>
<keyword evidence="3" id="KW-1185">Reference proteome</keyword>
<sequence>IPPAPQNQSEKLYTRSIRRALGRFILFHVPAVGITLGLLVIYTNQLSWNASADQLAGLLFVAKVHEALIIASLFDIVYYNICCALLSRRGVPFGYLTAAFQLNSPFYFLSREFWAPMTSLRSTTASSFGIALLLLLSFLIASLASASSGVIMLPKLGWWQFQELIGDARGNLLGLVGTVVSPADAMFPTRVDMGTVHKVCLGPSSGDYSSICPFGDLLDPADGIYTSVAALEQIRFTTAIVNVSLSLSRSRSALVRYDIQFDNFVAATCPLALVDDLLIGLIYDPTNAPVKITPRLSDRDGKVVDLKQPRVVVQCSTDMASPLIHHSLFNGTVSYNFHMARSYYPETNFTLDRELFRSTLDSGAPFGLLDLNPHLPFQTSGVIWAKHWNSYVGYYDLGVCLVDARWVKSDTFIIPAQNPTSTQHSVSLSKNKTLDYTNQDPTDLISIDPAWFNLLNVSLVDLDGRQNYSFNKIKTTIDPDLVRGDNNVHQAIAGSLAVFLADALSYVPYGHDQEVTRQSEKEPWIAHESNPPFKPIQMDDLPDYILLTADATKNIYAYNFSETTTLLSWAVLFVHLLLVVVHLSIVFFFRRSWYTDAWSSLGQVVALAMDSRPTGGLIGDDGAMVNKGATWKLLAFVPDTADSPDGRVGIVLTDPKGGEQVNDAEVQRRLIPRTKLPPFKFLS</sequence>
<evidence type="ECO:0000313" key="2">
    <source>
        <dbReference type="EMBL" id="KAK4208950.1"/>
    </source>
</evidence>
<dbReference type="EMBL" id="MU858221">
    <property type="protein sequence ID" value="KAK4208950.1"/>
    <property type="molecule type" value="Genomic_DNA"/>
</dbReference>
<dbReference type="Proteomes" id="UP001301769">
    <property type="component" value="Unassembled WGS sequence"/>
</dbReference>
<evidence type="ECO:0000256" key="1">
    <source>
        <dbReference type="SAM" id="Phobius"/>
    </source>
</evidence>
<feature type="transmembrane region" description="Helical" evidence="1">
    <location>
        <begin position="21"/>
        <end position="43"/>
    </location>
</feature>
<dbReference type="AlphaFoldDB" id="A0AAN6XYF3"/>
<feature type="non-terminal residue" evidence="2">
    <location>
        <position position="1"/>
    </location>
</feature>
<feature type="transmembrane region" description="Helical" evidence="1">
    <location>
        <begin position="566"/>
        <end position="589"/>
    </location>
</feature>
<keyword evidence="1" id="KW-0812">Transmembrane</keyword>
<reference evidence="2" key="1">
    <citation type="journal article" date="2023" name="Mol. Phylogenet. Evol.">
        <title>Genome-scale phylogeny and comparative genomics of the fungal order Sordariales.</title>
        <authorList>
            <person name="Hensen N."/>
            <person name="Bonometti L."/>
            <person name="Westerberg I."/>
            <person name="Brannstrom I.O."/>
            <person name="Guillou S."/>
            <person name="Cros-Aarteil S."/>
            <person name="Calhoun S."/>
            <person name="Haridas S."/>
            <person name="Kuo A."/>
            <person name="Mondo S."/>
            <person name="Pangilinan J."/>
            <person name="Riley R."/>
            <person name="LaButti K."/>
            <person name="Andreopoulos B."/>
            <person name="Lipzen A."/>
            <person name="Chen C."/>
            <person name="Yan M."/>
            <person name="Daum C."/>
            <person name="Ng V."/>
            <person name="Clum A."/>
            <person name="Steindorff A."/>
            <person name="Ohm R.A."/>
            <person name="Martin F."/>
            <person name="Silar P."/>
            <person name="Natvig D.O."/>
            <person name="Lalanne C."/>
            <person name="Gautier V."/>
            <person name="Ament-Velasquez S.L."/>
            <person name="Kruys A."/>
            <person name="Hutchinson M.I."/>
            <person name="Powell A.J."/>
            <person name="Barry K."/>
            <person name="Miller A.N."/>
            <person name="Grigoriev I.V."/>
            <person name="Debuchy R."/>
            <person name="Gladieux P."/>
            <person name="Hiltunen Thoren M."/>
            <person name="Johannesson H."/>
        </authorList>
    </citation>
    <scope>NUCLEOTIDE SEQUENCE</scope>
    <source>
        <strain evidence="2">PSN293</strain>
    </source>
</reference>
<keyword evidence="1" id="KW-0472">Membrane</keyword>
<feature type="transmembrane region" description="Helical" evidence="1">
    <location>
        <begin position="128"/>
        <end position="153"/>
    </location>
</feature>
<proteinExistence type="predicted"/>
<protein>
    <submittedName>
        <fullName evidence="2">Uncharacterized protein</fullName>
    </submittedName>
</protein>
<keyword evidence="1" id="KW-1133">Transmembrane helix</keyword>
<organism evidence="2 3">
    <name type="scientific">Rhypophila decipiens</name>
    <dbReference type="NCBI Taxonomy" id="261697"/>
    <lineage>
        <taxon>Eukaryota</taxon>
        <taxon>Fungi</taxon>
        <taxon>Dikarya</taxon>
        <taxon>Ascomycota</taxon>
        <taxon>Pezizomycotina</taxon>
        <taxon>Sordariomycetes</taxon>
        <taxon>Sordariomycetidae</taxon>
        <taxon>Sordariales</taxon>
        <taxon>Naviculisporaceae</taxon>
        <taxon>Rhypophila</taxon>
    </lineage>
</organism>
<evidence type="ECO:0000313" key="3">
    <source>
        <dbReference type="Proteomes" id="UP001301769"/>
    </source>
</evidence>
<accession>A0AAN6XYF3</accession>
<reference evidence="2" key="2">
    <citation type="submission" date="2023-05" db="EMBL/GenBank/DDBJ databases">
        <authorList>
            <consortium name="Lawrence Berkeley National Laboratory"/>
            <person name="Steindorff A."/>
            <person name="Hensen N."/>
            <person name="Bonometti L."/>
            <person name="Westerberg I."/>
            <person name="Brannstrom I.O."/>
            <person name="Guillou S."/>
            <person name="Cros-Aarteil S."/>
            <person name="Calhoun S."/>
            <person name="Haridas S."/>
            <person name="Kuo A."/>
            <person name="Mondo S."/>
            <person name="Pangilinan J."/>
            <person name="Riley R."/>
            <person name="Labutti K."/>
            <person name="Andreopoulos B."/>
            <person name="Lipzen A."/>
            <person name="Chen C."/>
            <person name="Yanf M."/>
            <person name="Daum C."/>
            <person name="Ng V."/>
            <person name="Clum A."/>
            <person name="Ohm R."/>
            <person name="Martin F."/>
            <person name="Silar P."/>
            <person name="Natvig D."/>
            <person name="Lalanne C."/>
            <person name="Gautier V."/>
            <person name="Ament-Velasquez S.L."/>
            <person name="Kruys A."/>
            <person name="Hutchinson M.I."/>
            <person name="Powell A.J."/>
            <person name="Barry K."/>
            <person name="Miller A.N."/>
            <person name="Grigoriev I.V."/>
            <person name="Debuchy R."/>
            <person name="Gladieux P."/>
            <person name="Thoren M.H."/>
            <person name="Johannesson H."/>
        </authorList>
    </citation>
    <scope>NUCLEOTIDE SEQUENCE</scope>
    <source>
        <strain evidence="2">PSN293</strain>
    </source>
</reference>
<name>A0AAN6XYF3_9PEZI</name>